<feature type="signal peptide" evidence="1">
    <location>
        <begin position="1"/>
        <end position="29"/>
    </location>
</feature>
<evidence type="ECO:0000313" key="2">
    <source>
        <dbReference type="EMBL" id="AXK41102.1"/>
    </source>
</evidence>
<dbReference type="EMBL" id="CP031357">
    <property type="protein sequence ID" value="AXK41102.1"/>
    <property type="molecule type" value="Genomic_DNA"/>
</dbReference>
<keyword evidence="3" id="KW-1185">Reference proteome</keyword>
<reference evidence="3" key="1">
    <citation type="submission" date="2018-07" db="EMBL/GenBank/DDBJ databases">
        <title>Genome sequence of Erythrobacter strain YH-07, an antagonistic bacterium isolated from Yellow Sea.</title>
        <authorList>
            <person name="Tang T."/>
            <person name="Liu Q."/>
            <person name="Sun X."/>
        </authorList>
    </citation>
    <scope>NUCLEOTIDE SEQUENCE [LARGE SCALE GENOMIC DNA]</scope>
    <source>
        <strain evidence="3">YH-07</strain>
    </source>
</reference>
<dbReference type="CDD" id="cd08589">
    <property type="entry name" value="PI-PLCc_SaPLC1_like"/>
    <property type="match status" value="1"/>
</dbReference>
<dbReference type="SUPFAM" id="SSF51695">
    <property type="entry name" value="PLC-like phosphodiesterases"/>
    <property type="match status" value="1"/>
</dbReference>
<evidence type="ECO:0000256" key="1">
    <source>
        <dbReference type="SAM" id="SignalP"/>
    </source>
</evidence>
<dbReference type="AlphaFoldDB" id="A0A345YB00"/>
<feature type="chain" id="PRO_5016923543" description="Calcium-dependent phosphoinositide phospholipase C" evidence="1">
    <location>
        <begin position="30"/>
        <end position="408"/>
    </location>
</feature>
<dbReference type="Pfam" id="PF16670">
    <property type="entry name" value="PI-PLC-C1"/>
    <property type="match status" value="1"/>
</dbReference>
<dbReference type="RefSeq" id="WP_115415292.1">
    <property type="nucleotide sequence ID" value="NZ_CP031357.1"/>
</dbReference>
<name>A0A345YB00_9SPHN</name>
<protein>
    <recommendedName>
        <fullName evidence="4">Calcium-dependent phosphoinositide phospholipase C</fullName>
    </recommendedName>
</protein>
<dbReference type="OrthoDB" id="195526at2"/>
<keyword evidence="1" id="KW-0732">Signal</keyword>
<dbReference type="InterPro" id="IPR051057">
    <property type="entry name" value="PI-PLC_domain"/>
</dbReference>
<dbReference type="GO" id="GO:0008081">
    <property type="term" value="F:phosphoric diester hydrolase activity"/>
    <property type="evidence" value="ECO:0007669"/>
    <property type="project" value="InterPro"/>
</dbReference>
<dbReference type="InterPro" id="IPR017946">
    <property type="entry name" value="PLC-like_Pdiesterase_TIM-brl"/>
</dbReference>
<dbReference type="InterPro" id="IPR032075">
    <property type="entry name" value="PI-PLC-C1"/>
</dbReference>
<accession>A0A345YB00</accession>
<organism evidence="2 3">
    <name type="scientific">Erythrobacter aureus</name>
    <dbReference type="NCBI Taxonomy" id="2182384"/>
    <lineage>
        <taxon>Bacteria</taxon>
        <taxon>Pseudomonadati</taxon>
        <taxon>Pseudomonadota</taxon>
        <taxon>Alphaproteobacteria</taxon>
        <taxon>Sphingomonadales</taxon>
        <taxon>Erythrobacteraceae</taxon>
        <taxon>Erythrobacter/Porphyrobacter group</taxon>
        <taxon>Erythrobacter</taxon>
    </lineage>
</organism>
<evidence type="ECO:0008006" key="4">
    <source>
        <dbReference type="Google" id="ProtNLM"/>
    </source>
</evidence>
<dbReference type="Gene3D" id="3.20.20.190">
    <property type="entry name" value="Phosphatidylinositol (PI) phosphodiesterase"/>
    <property type="match status" value="1"/>
</dbReference>
<dbReference type="PANTHER" id="PTHR13593:SF140">
    <property type="entry name" value="PLC-LIKE PHOSPHODIESTERASE"/>
    <property type="match status" value="1"/>
</dbReference>
<proteinExistence type="predicted"/>
<gene>
    <name evidence="2" type="ORF">DVR09_01065</name>
</gene>
<evidence type="ECO:0000313" key="3">
    <source>
        <dbReference type="Proteomes" id="UP000254508"/>
    </source>
</evidence>
<dbReference type="KEGG" id="err:DVR09_01065"/>
<dbReference type="Proteomes" id="UP000254508">
    <property type="component" value="Chromosome"/>
</dbReference>
<dbReference type="GO" id="GO:0006629">
    <property type="term" value="P:lipid metabolic process"/>
    <property type="evidence" value="ECO:0007669"/>
    <property type="project" value="InterPro"/>
</dbReference>
<sequence length="408" mass="45357">MQQPAFGFIPVIKAMAALGIAATVPAHLAAESDTASSHAGRSLPATTMEEVSPEVGKMRFNQLQYIGTHNSYHIAPDGALVALARITDYRESRDWPADRLFQALDYTHPPLTTQLELGMRQFELDVHYDPDGGKFAQPGALRALQASKIPSNIFYDRDGRMEAPGFKVFHGGVDVMSTCLTLRDCLGELKAWSVTNPRHFPIVVQIEAKSGSKPALADAYTPPDQPPFDLSTWTALEEEIVEVVGLDSIVTPVEVRAGHDTLTRAIRENGWPTLDTMAGRFVFLLLNKKDETNSYRSATPDLTHRLFFPSLALEDRDAAWFRIPDPGYPALADVVRKGQLATVQSDTHTVESRLNRTDRRDKAFASGAHFILTDNPIPDRRFSDYQVRFGSRRYVRCNPVTFEGPCPF</sequence>
<dbReference type="PANTHER" id="PTHR13593">
    <property type="match status" value="1"/>
</dbReference>